<dbReference type="AlphaFoldDB" id="A0A0D2H8E7"/>
<evidence type="ECO:0000259" key="3">
    <source>
        <dbReference type="Pfam" id="PF01370"/>
    </source>
</evidence>
<accession>A0A0D2H8E7</accession>
<dbReference type="HOGENOM" id="CLU_007383_9_2_1"/>
<dbReference type="GeneID" id="27705209"/>
<reference evidence="4" key="1">
    <citation type="submission" date="2015-01" db="EMBL/GenBank/DDBJ databases">
        <title>The Genome Sequence of Cladophialophora bantiana CBS 173.52.</title>
        <authorList>
            <consortium name="The Broad Institute Genomics Platform"/>
            <person name="Cuomo C."/>
            <person name="de Hoog S."/>
            <person name="Gorbushina A."/>
            <person name="Stielow B."/>
            <person name="Teixiera M."/>
            <person name="Abouelleil A."/>
            <person name="Chapman S.B."/>
            <person name="Priest M."/>
            <person name="Young S.K."/>
            <person name="Wortman J."/>
            <person name="Nusbaum C."/>
            <person name="Birren B."/>
        </authorList>
    </citation>
    <scope>NUCLEOTIDE SEQUENCE [LARGE SCALE GENOMIC DNA]</scope>
    <source>
        <strain evidence="4">CBS 173.52</strain>
    </source>
</reference>
<evidence type="ECO:0000256" key="2">
    <source>
        <dbReference type="ARBA" id="ARBA00023445"/>
    </source>
</evidence>
<dbReference type="InterPro" id="IPR001509">
    <property type="entry name" value="Epimerase_deHydtase"/>
</dbReference>
<comment type="similarity">
    <text evidence="2">Belongs to the NAD(P)-dependent epimerase/dehydratase family. Dihydroflavonol-4-reductase subfamily.</text>
</comment>
<keyword evidence="5" id="KW-1185">Reference proteome</keyword>
<proteinExistence type="inferred from homology"/>
<name>A0A0D2H8E7_CLAB1</name>
<feature type="domain" description="NAD-dependent epimerase/dehydratase" evidence="3">
    <location>
        <begin position="4"/>
        <end position="257"/>
    </location>
</feature>
<keyword evidence="1" id="KW-0560">Oxidoreductase</keyword>
<dbReference type="RefSeq" id="XP_016613839.1">
    <property type="nucleotide sequence ID" value="XM_016769987.1"/>
</dbReference>
<dbReference type="Proteomes" id="UP000053789">
    <property type="component" value="Unassembled WGS sequence"/>
</dbReference>
<dbReference type="InterPro" id="IPR036291">
    <property type="entry name" value="NAD(P)-bd_dom_sf"/>
</dbReference>
<dbReference type="OrthoDB" id="2735536at2759"/>
<dbReference type="Gene3D" id="3.40.50.720">
    <property type="entry name" value="NAD(P)-binding Rossmann-like Domain"/>
    <property type="match status" value="1"/>
</dbReference>
<dbReference type="PANTHER" id="PTHR10366:SF564">
    <property type="entry name" value="STEROL-4-ALPHA-CARBOXYLATE 3-DEHYDROGENASE, DECARBOXYLATING"/>
    <property type="match status" value="1"/>
</dbReference>
<dbReference type="InterPro" id="IPR050425">
    <property type="entry name" value="NAD(P)_dehydrat-like"/>
</dbReference>
<evidence type="ECO:0000313" key="5">
    <source>
        <dbReference type="Proteomes" id="UP000053789"/>
    </source>
</evidence>
<sequence>MPRVLLTGTNGFIGSHILDTLLSHGVSVRGLVRSEQKARQVALDHPQAGSHLDFAIVPDMTAPNAFDEALISDPPFDAVIHTASPLSYTAGKTLADFIEPAVRGTMEILEGVNRVAPSVRRVVITGSFAAIGNPKDMQGNGKVYTSHDWNPITEEEVSSEEPRLAYWVSKTLAEKASWDFMQTQKPHYDLVVLNPPMVYGPLRHSVTSIEDVNVSNYNIWRDFLNSTKSSSIPKEWVHADIDVRDLAEAHYRAAFTLKGGNKRYLIARGRISNQEIADILRKYFPEAHDRIPIGQPGTQSFPENAFDIDGDEAKRDLDLTYRSYDETFKDLGRQLLDIGTSGTKI</sequence>
<dbReference type="PANTHER" id="PTHR10366">
    <property type="entry name" value="NAD DEPENDENT EPIMERASE/DEHYDRATASE"/>
    <property type="match status" value="1"/>
</dbReference>
<dbReference type="GO" id="GO:0016616">
    <property type="term" value="F:oxidoreductase activity, acting on the CH-OH group of donors, NAD or NADP as acceptor"/>
    <property type="evidence" value="ECO:0007669"/>
    <property type="project" value="TreeGrafter"/>
</dbReference>
<organism evidence="4 5">
    <name type="scientific">Cladophialophora bantiana (strain ATCC 10958 / CBS 173.52 / CDC B-1940 / NIH 8579)</name>
    <name type="common">Xylohypha bantiana</name>
    <dbReference type="NCBI Taxonomy" id="1442370"/>
    <lineage>
        <taxon>Eukaryota</taxon>
        <taxon>Fungi</taxon>
        <taxon>Dikarya</taxon>
        <taxon>Ascomycota</taxon>
        <taxon>Pezizomycotina</taxon>
        <taxon>Eurotiomycetes</taxon>
        <taxon>Chaetothyriomycetidae</taxon>
        <taxon>Chaetothyriales</taxon>
        <taxon>Herpotrichiellaceae</taxon>
        <taxon>Cladophialophora</taxon>
    </lineage>
</organism>
<evidence type="ECO:0000256" key="1">
    <source>
        <dbReference type="ARBA" id="ARBA00023002"/>
    </source>
</evidence>
<dbReference type="VEuPathDB" id="FungiDB:Z519_12281"/>
<dbReference type="SUPFAM" id="SSF51735">
    <property type="entry name" value="NAD(P)-binding Rossmann-fold domains"/>
    <property type="match status" value="1"/>
</dbReference>
<evidence type="ECO:0000313" key="4">
    <source>
        <dbReference type="EMBL" id="KIW87170.1"/>
    </source>
</evidence>
<protein>
    <recommendedName>
        <fullName evidence="3">NAD-dependent epimerase/dehydratase domain-containing protein</fullName>
    </recommendedName>
</protein>
<dbReference type="Pfam" id="PF01370">
    <property type="entry name" value="Epimerase"/>
    <property type="match status" value="1"/>
</dbReference>
<dbReference type="EMBL" id="KN847006">
    <property type="protein sequence ID" value="KIW87170.1"/>
    <property type="molecule type" value="Genomic_DNA"/>
</dbReference>
<gene>
    <name evidence="4" type="ORF">Z519_12281</name>
</gene>